<keyword evidence="3" id="KW-1185">Reference proteome</keyword>
<evidence type="ECO:0000313" key="3">
    <source>
        <dbReference type="Proteomes" id="UP000812966"/>
    </source>
</evidence>
<evidence type="ECO:0008006" key="4">
    <source>
        <dbReference type="Google" id="ProtNLM"/>
    </source>
</evidence>
<organism evidence="2 3">
    <name type="scientific">Filobasidium floriforme</name>
    <dbReference type="NCBI Taxonomy" id="5210"/>
    <lineage>
        <taxon>Eukaryota</taxon>
        <taxon>Fungi</taxon>
        <taxon>Dikarya</taxon>
        <taxon>Basidiomycota</taxon>
        <taxon>Agaricomycotina</taxon>
        <taxon>Tremellomycetes</taxon>
        <taxon>Filobasidiales</taxon>
        <taxon>Filobasidiaceae</taxon>
        <taxon>Filobasidium</taxon>
    </lineage>
</organism>
<feature type="compositionally biased region" description="Polar residues" evidence="1">
    <location>
        <begin position="42"/>
        <end position="52"/>
    </location>
</feature>
<name>A0A8K0JNR3_9TREE</name>
<dbReference type="SUPFAM" id="SSF49879">
    <property type="entry name" value="SMAD/FHA domain"/>
    <property type="match status" value="1"/>
</dbReference>
<dbReference type="PANTHER" id="PTHR23106">
    <property type="entry name" value="ANGIOGENIC FACTOR WITH G PATCH AND FHA DOMAINS 1"/>
    <property type="match status" value="1"/>
</dbReference>
<feature type="compositionally biased region" description="Low complexity" evidence="1">
    <location>
        <begin position="171"/>
        <end position="190"/>
    </location>
</feature>
<proteinExistence type="predicted"/>
<dbReference type="PANTHER" id="PTHR23106:SF24">
    <property type="entry name" value="ANGIOGENIC FACTOR WITH G PATCH AND FHA DOMAINS 1"/>
    <property type="match status" value="1"/>
</dbReference>
<feature type="compositionally biased region" description="Basic and acidic residues" evidence="1">
    <location>
        <begin position="57"/>
        <end position="81"/>
    </location>
</feature>
<dbReference type="Gene3D" id="2.60.200.20">
    <property type="match status" value="1"/>
</dbReference>
<dbReference type="AlphaFoldDB" id="A0A8K0JNR3"/>
<accession>A0A8K0JNR3</accession>
<dbReference type="InterPro" id="IPR053027">
    <property type="entry name" value="AGGF1"/>
</dbReference>
<evidence type="ECO:0000256" key="1">
    <source>
        <dbReference type="SAM" id="MobiDB-lite"/>
    </source>
</evidence>
<dbReference type="EMBL" id="JABELV010000105">
    <property type="protein sequence ID" value="KAG7530909.1"/>
    <property type="molecule type" value="Genomic_DNA"/>
</dbReference>
<evidence type="ECO:0000313" key="2">
    <source>
        <dbReference type="EMBL" id="KAG7530909.1"/>
    </source>
</evidence>
<reference evidence="2" key="1">
    <citation type="submission" date="2020-04" db="EMBL/GenBank/DDBJ databases">
        <title>Analysis of mating type loci in Filobasidium floriforme.</title>
        <authorList>
            <person name="Nowrousian M."/>
        </authorList>
    </citation>
    <scope>NUCLEOTIDE SEQUENCE</scope>
    <source>
        <strain evidence="2">CBS 6242</strain>
    </source>
</reference>
<gene>
    <name evidence="2" type="ORF">FFLO_04732</name>
</gene>
<feature type="region of interest" description="Disordered" evidence="1">
    <location>
        <begin position="379"/>
        <end position="427"/>
    </location>
</feature>
<comment type="caution">
    <text evidence="2">The sequence shown here is derived from an EMBL/GenBank/DDBJ whole genome shotgun (WGS) entry which is preliminary data.</text>
</comment>
<feature type="compositionally biased region" description="Gly residues" evidence="1">
    <location>
        <begin position="382"/>
        <end position="392"/>
    </location>
</feature>
<dbReference type="InterPro" id="IPR008984">
    <property type="entry name" value="SMAD_FHA_dom_sf"/>
</dbReference>
<feature type="compositionally biased region" description="Low complexity" evidence="1">
    <location>
        <begin position="138"/>
        <end position="163"/>
    </location>
</feature>
<protein>
    <recommendedName>
        <fullName evidence="4">FHA domain-containing protein</fullName>
    </recommendedName>
</protein>
<sequence length="427" mass="45376">MDPSSSDWVWYPDQGAYYSARSQAYARPGPNGWEYFPIDTSAVGQTQVQPGSTIPGDENRRTRVDYSDLEQDKSRDVEKESQGTMEEEGGGIGNVGWGLDFVLPGEEPPHIPQKGVQPVNGDTTGKATSKSDDVAGPSGPTVTSKSTSSTTTTTAIPTKHASTLRLVKIDSPSTSSSTTSPSSSSPLPTTETLAILDARPSGYILGRDKHLSLPVLRLKELAVSKIHAAVWFWIVDCGSTHGTFLQSSKKDGAGEHHRLSLGRTPSSPFPLKHLDRLTIGSTTFECHLHPDWPCENCALNDPSSVIPLTDPEESVKATTYTSAGTAAAGSGLSASAAGIPTVPGNWKETEERRIALTAEAKRADTHRRSALAMKKLRESYFGGSGGGGGTSSGGEEKTGAATGGKRKWEHKRETDEGWKKKRGGDAA</sequence>
<dbReference type="Proteomes" id="UP000812966">
    <property type="component" value="Unassembled WGS sequence"/>
</dbReference>
<feature type="region of interest" description="Disordered" evidence="1">
    <location>
        <begin position="36"/>
        <end position="190"/>
    </location>
</feature>